<evidence type="ECO:0000313" key="1">
    <source>
        <dbReference type="EMBL" id="OYR58624.1"/>
    </source>
</evidence>
<dbReference type="OrthoDB" id="351141at2157"/>
<evidence type="ECO:0000313" key="2">
    <source>
        <dbReference type="Proteomes" id="UP000216308"/>
    </source>
</evidence>
<dbReference type="AlphaFoldDB" id="A0A256IQ00"/>
<dbReference type="RefSeq" id="WP_094529839.1">
    <property type="nucleotide sequence ID" value="NZ_NHPJ01000027.1"/>
</dbReference>
<protein>
    <submittedName>
        <fullName evidence="1">Uncharacterized protein</fullName>
    </submittedName>
</protein>
<comment type="caution">
    <text evidence="1">The sequence shown here is derived from an EMBL/GenBank/DDBJ whole genome shotgun (WGS) entry which is preliminary data.</text>
</comment>
<name>A0A256IQ00_9EURY</name>
<proteinExistence type="predicted"/>
<reference evidence="1 2" key="1">
    <citation type="journal article" date="2014" name="Front. Microbiol.">
        <title>Population and genomic analysis of the genus Halorubrum.</title>
        <authorList>
            <person name="Fullmer M.S."/>
            <person name="Soucy S.M."/>
            <person name="Swithers K.S."/>
            <person name="Makkay A.M."/>
            <person name="Wheeler R."/>
            <person name="Ventosa A."/>
            <person name="Gogarten J.P."/>
            <person name="Papke R.T."/>
        </authorList>
    </citation>
    <scope>NUCLEOTIDE SEQUENCE [LARGE SCALE GENOMIC DNA]</scope>
    <source>
        <strain evidence="1 2">Cb34</strain>
    </source>
</reference>
<gene>
    <name evidence="1" type="ORF">DJ70_02545</name>
</gene>
<accession>A0A256IQ00</accession>
<sequence length="476" mass="53462">MENETSNSEYKRPPSYALSGRQRAYLSSGETGSYRESKLEGDVQKKVDNLGHRIDHLLTDISLLYQNGYLGEEHWQDAWLSLVGFDQWEHTPDSTFRLVDGFADTEDEPTPRDVADAFTLGSNPSRADRPTTAPAELARDVGSALYRLTIIPESGLDRERVLQEMAWGLVKGFYMENRPIREVHNNEPEDTPMAELLEYFDKRRDLDIEYNNDSREFWANMAEGKEKWERTEREIRERIRDILRAEGLPVSNSLERHRSDGAVEAISAWDVYLLLVDRLVDDVEPREDSLITGDNLGSAGQMALFKQEYGPADEVDVAELVTREDVLGVVSEYNLLTKAKLEPVVVDHAEQLEDTVWKTIDATDITDLLRESETALSSSEVAKELKTESHTGTVTKLCNDLAGREFDPALLEDNAGGWEFTQYGRLVAKSANRPTGSPRIGSVAGPDGNTKGRVKVIASVGETLGIEGWEFDEGHH</sequence>
<organism evidence="1 2">
    <name type="scientific">Halorubrum halodurans</name>
    <dbReference type="NCBI Taxonomy" id="1383851"/>
    <lineage>
        <taxon>Archaea</taxon>
        <taxon>Methanobacteriati</taxon>
        <taxon>Methanobacteriota</taxon>
        <taxon>Stenosarchaea group</taxon>
        <taxon>Halobacteria</taxon>
        <taxon>Halobacteriales</taxon>
        <taxon>Haloferacaceae</taxon>
        <taxon>Halorubrum</taxon>
    </lineage>
</organism>
<keyword evidence="2" id="KW-1185">Reference proteome</keyword>
<dbReference type="Proteomes" id="UP000216308">
    <property type="component" value="Unassembled WGS sequence"/>
</dbReference>
<dbReference type="EMBL" id="NHPJ01000027">
    <property type="protein sequence ID" value="OYR58624.1"/>
    <property type="molecule type" value="Genomic_DNA"/>
</dbReference>